<dbReference type="EMBL" id="JAIXNE010000001">
    <property type="protein sequence ID" value="MCA6073420.1"/>
    <property type="molecule type" value="Genomic_DNA"/>
</dbReference>
<dbReference type="Pfam" id="PF03062">
    <property type="entry name" value="MBOAT"/>
    <property type="match status" value="1"/>
</dbReference>
<reference evidence="9" key="1">
    <citation type="submission" date="2021-09" db="EMBL/GenBank/DDBJ databases">
        <title>Fulvivirga sp. isolated from coastal sediment.</title>
        <authorList>
            <person name="Yu H."/>
        </authorList>
    </citation>
    <scope>NUCLEOTIDE SEQUENCE</scope>
    <source>
        <strain evidence="9">1062</strain>
    </source>
</reference>
<feature type="transmembrane region" description="Helical" evidence="8">
    <location>
        <begin position="80"/>
        <end position="98"/>
    </location>
</feature>
<feature type="transmembrane region" description="Helical" evidence="8">
    <location>
        <begin position="51"/>
        <end position="68"/>
    </location>
</feature>
<comment type="subcellular location">
    <subcellularLocation>
        <location evidence="1">Cell membrane</location>
        <topology evidence="1">Multi-pass membrane protein</topology>
    </subcellularLocation>
</comment>
<feature type="transmembrane region" description="Helical" evidence="8">
    <location>
        <begin position="6"/>
        <end position="23"/>
    </location>
</feature>
<keyword evidence="4 8" id="KW-0812">Transmembrane</keyword>
<evidence type="ECO:0000256" key="2">
    <source>
        <dbReference type="ARBA" id="ARBA00010323"/>
    </source>
</evidence>
<dbReference type="InterPro" id="IPR051085">
    <property type="entry name" value="MB_O-acyltransferase"/>
</dbReference>
<keyword evidence="7" id="KW-0808">Transferase</keyword>
<sequence length="478" mass="55915">MLFNSIEFLVFYPIVFFLYWKFFAVKIRPRALFIIAASYIFYGWWDYRFLSLIIISTLIDYSIGTQLAKTENPRTRKSWLLLSLFSNLGILGFFKYYNFFVASWEELFSSFGISWDPLFLNVALPVGISFYTFQTLSYTIDVYRKKIPPCEDIFQFAAYVCFFPQLVAGPIERASHLLPQFALPARVKRWEIRIGLKQMLWGFFKKIVIADSCAPIVNQIFQSPDSYSSGMLIAGSILFAFQIYGDFSGYSDIAIGTSRLLGFKLMDNFNYPYFSRSIPEFWRRWHISLSTWFRDYLYIPLGGSRGTFVNRVRNVFIVFLVSGLWHGANWTFVFWGLIHALLFMPGLLLRVRMFKSSIFRAPTSEHWFLKTSSVIITFAIVCIAWIFFRASSISEAWTYLSNIPINWKTNSISGIPGYISGIIILFILTEFISRRQRYPVFYSMPNQWGRSLAYSVTVIFILVALYLNDEQTFIYFQF</sequence>
<feature type="transmembrane region" description="Helical" evidence="8">
    <location>
        <begin position="118"/>
        <end position="136"/>
    </location>
</feature>
<dbReference type="GO" id="GO:0016746">
    <property type="term" value="F:acyltransferase activity"/>
    <property type="evidence" value="ECO:0007669"/>
    <property type="project" value="UniProtKB-KW"/>
</dbReference>
<keyword evidence="3 7" id="KW-1003">Cell membrane</keyword>
<feature type="transmembrane region" description="Helical" evidence="8">
    <location>
        <begin position="308"/>
        <end position="326"/>
    </location>
</feature>
<evidence type="ECO:0000256" key="4">
    <source>
        <dbReference type="ARBA" id="ARBA00022692"/>
    </source>
</evidence>
<dbReference type="AlphaFoldDB" id="A0A9X1HLX8"/>
<dbReference type="InterPro" id="IPR004299">
    <property type="entry name" value="MBOAT_fam"/>
</dbReference>
<dbReference type="GO" id="GO:0042121">
    <property type="term" value="P:alginic acid biosynthetic process"/>
    <property type="evidence" value="ECO:0007669"/>
    <property type="project" value="InterPro"/>
</dbReference>
<evidence type="ECO:0000256" key="3">
    <source>
        <dbReference type="ARBA" id="ARBA00022475"/>
    </source>
</evidence>
<keyword evidence="10" id="KW-1185">Reference proteome</keyword>
<feature type="transmembrane region" description="Helical" evidence="8">
    <location>
        <begin position="452"/>
        <end position="468"/>
    </location>
</feature>
<evidence type="ECO:0000256" key="5">
    <source>
        <dbReference type="ARBA" id="ARBA00022989"/>
    </source>
</evidence>
<proteinExistence type="inferred from homology"/>
<comment type="caution">
    <text evidence="9">The sequence shown here is derived from an EMBL/GenBank/DDBJ whole genome shotgun (WGS) entry which is preliminary data.</text>
</comment>
<comment type="similarity">
    <text evidence="2 7">Belongs to the membrane-bound acyltransferase family.</text>
</comment>
<organism evidence="9 10">
    <name type="scientific">Fulvivirga sedimenti</name>
    <dbReference type="NCBI Taxonomy" id="2879465"/>
    <lineage>
        <taxon>Bacteria</taxon>
        <taxon>Pseudomonadati</taxon>
        <taxon>Bacteroidota</taxon>
        <taxon>Cytophagia</taxon>
        <taxon>Cytophagales</taxon>
        <taxon>Fulvivirgaceae</taxon>
        <taxon>Fulvivirga</taxon>
    </lineage>
</organism>
<dbReference type="InterPro" id="IPR024194">
    <property type="entry name" value="Ac/AlaTfrase_AlgI/DltB"/>
</dbReference>
<keyword evidence="5 8" id="KW-1133">Transmembrane helix</keyword>
<dbReference type="GO" id="GO:0005886">
    <property type="term" value="C:plasma membrane"/>
    <property type="evidence" value="ECO:0007669"/>
    <property type="project" value="UniProtKB-SubCell"/>
</dbReference>
<gene>
    <name evidence="9" type="ORF">LDX50_00985</name>
</gene>
<evidence type="ECO:0000313" key="9">
    <source>
        <dbReference type="EMBL" id="MCA6073420.1"/>
    </source>
</evidence>
<dbReference type="InterPro" id="IPR028362">
    <property type="entry name" value="AlgI"/>
</dbReference>
<evidence type="ECO:0000256" key="7">
    <source>
        <dbReference type="PIRNR" id="PIRNR016636"/>
    </source>
</evidence>
<dbReference type="PIRSF" id="PIRSF016636">
    <property type="entry name" value="AlgI_DltB"/>
    <property type="match status" value="1"/>
</dbReference>
<feature type="transmembrane region" description="Helical" evidence="8">
    <location>
        <begin position="372"/>
        <end position="391"/>
    </location>
</feature>
<dbReference type="PANTHER" id="PTHR13285">
    <property type="entry name" value="ACYLTRANSFERASE"/>
    <property type="match status" value="1"/>
</dbReference>
<keyword evidence="7" id="KW-0012">Acyltransferase</keyword>
<dbReference type="PIRSF" id="PIRSF500217">
    <property type="entry name" value="AlgI"/>
    <property type="match status" value="1"/>
</dbReference>
<evidence type="ECO:0000313" key="10">
    <source>
        <dbReference type="Proteomes" id="UP001139409"/>
    </source>
</evidence>
<evidence type="ECO:0000256" key="6">
    <source>
        <dbReference type="ARBA" id="ARBA00023136"/>
    </source>
</evidence>
<feature type="transmembrane region" description="Helical" evidence="8">
    <location>
        <begin position="30"/>
        <end position="45"/>
    </location>
</feature>
<name>A0A9X1HLX8_9BACT</name>
<feature type="transmembrane region" description="Helical" evidence="8">
    <location>
        <begin position="411"/>
        <end position="432"/>
    </location>
</feature>
<accession>A0A9X1HLX8</accession>
<dbReference type="RefSeq" id="WP_225696537.1">
    <property type="nucleotide sequence ID" value="NZ_JAIXNE010000001.1"/>
</dbReference>
<evidence type="ECO:0000256" key="8">
    <source>
        <dbReference type="SAM" id="Phobius"/>
    </source>
</evidence>
<evidence type="ECO:0000256" key="1">
    <source>
        <dbReference type="ARBA" id="ARBA00004651"/>
    </source>
</evidence>
<protein>
    <submittedName>
        <fullName evidence="9">MBOAT family protein</fullName>
    </submittedName>
</protein>
<dbReference type="PANTHER" id="PTHR13285:SF18">
    <property type="entry name" value="PROTEIN-CYSTEINE N-PALMITOYLTRANSFERASE RASP"/>
    <property type="match status" value="1"/>
</dbReference>
<keyword evidence="6 7" id="KW-0472">Membrane</keyword>
<dbReference type="Proteomes" id="UP001139409">
    <property type="component" value="Unassembled WGS sequence"/>
</dbReference>